<proteinExistence type="predicted"/>
<gene>
    <name evidence="1" type="ORF">OS493_003104</name>
</gene>
<sequence length="219" mass="25100">MAKFSPILIVAEDDHNSRIVNEKDLIFLALRPQIPRVHKLCWKDDKASRDWLKRISDMNSSLPAVNTKSTNYLNELQGCYHDPPKSFEEKPVNRSNKTDENFSLRGQISLGMQIPDKFQSRKPDSTYISTISRINVAIRFPGIPKSYSSDDNLTSPWFQPKDGKVPVKFLQENDLSPESVFFTSEVNVQAKRKLSLSTYRKLVCCQYGQNSAVSGHFRR</sequence>
<keyword evidence="2" id="KW-1185">Reference proteome</keyword>
<protein>
    <submittedName>
        <fullName evidence="1">Uncharacterized protein</fullName>
    </submittedName>
</protein>
<reference evidence="1" key="1">
    <citation type="submission" date="2023-01" db="EMBL/GenBank/DDBJ databases">
        <title>Genome assembly of the deep-sea coral Lophelia pertusa.</title>
        <authorList>
            <person name="Herrera S."/>
            <person name="Cordes E."/>
        </authorList>
    </citation>
    <scope>NUCLEOTIDE SEQUENCE</scope>
    <source>
        <strain evidence="1">USNM1676648</strain>
        <tissue evidence="1">Polyp</tissue>
    </source>
</reference>
<organism evidence="1 2">
    <name type="scientific">Desmophyllum pertusum</name>
    <dbReference type="NCBI Taxonomy" id="174260"/>
    <lineage>
        <taxon>Eukaryota</taxon>
        <taxon>Metazoa</taxon>
        <taxon>Cnidaria</taxon>
        <taxon>Anthozoa</taxon>
        <taxon>Hexacorallia</taxon>
        <taxon>Scleractinia</taxon>
        <taxon>Caryophylliina</taxon>
        <taxon>Caryophylliidae</taxon>
        <taxon>Desmophyllum</taxon>
    </lineage>
</organism>
<accession>A0A9W9YGG5</accession>
<dbReference type="Proteomes" id="UP001163046">
    <property type="component" value="Unassembled WGS sequence"/>
</dbReference>
<evidence type="ECO:0000313" key="2">
    <source>
        <dbReference type="Proteomes" id="UP001163046"/>
    </source>
</evidence>
<name>A0A9W9YGG5_9CNID</name>
<dbReference type="EMBL" id="MU827778">
    <property type="protein sequence ID" value="KAJ7340360.1"/>
    <property type="molecule type" value="Genomic_DNA"/>
</dbReference>
<evidence type="ECO:0000313" key="1">
    <source>
        <dbReference type="EMBL" id="KAJ7340360.1"/>
    </source>
</evidence>
<dbReference type="AlphaFoldDB" id="A0A9W9YGG5"/>
<comment type="caution">
    <text evidence="1">The sequence shown here is derived from an EMBL/GenBank/DDBJ whole genome shotgun (WGS) entry which is preliminary data.</text>
</comment>